<gene>
    <name evidence="1" type="ORF">LUCI_3771</name>
</gene>
<dbReference type="RefSeq" id="WP_122629360.1">
    <property type="nucleotide sequence ID" value="NZ_UPPP01000092.1"/>
</dbReference>
<protein>
    <recommendedName>
        <fullName evidence="3">Stage II sporulation protein P</fullName>
    </recommendedName>
</protein>
<dbReference type="EMBL" id="UPPP01000092">
    <property type="protein sequence ID" value="VBB08498.1"/>
    <property type="molecule type" value="Genomic_DNA"/>
</dbReference>
<reference evidence="1 2" key="1">
    <citation type="submission" date="2018-06" db="EMBL/GenBank/DDBJ databases">
        <authorList>
            <person name="Strepis N."/>
        </authorList>
    </citation>
    <scope>NUCLEOTIDE SEQUENCE [LARGE SCALE GENOMIC DNA]</scope>
    <source>
        <strain evidence="1">LUCI</strain>
    </source>
</reference>
<dbReference type="AlphaFoldDB" id="A0A498RH80"/>
<dbReference type="OrthoDB" id="1682335at2"/>
<dbReference type="Proteomes" id="UP000277811">
    <property type="component" value="Unassembled WGS sequence"/>
</dbReference>
<evidence type="ECO:0000313" key="1">
    <source>
        <dbReference type="EMBL" id="VBB08498.1"/>
    </source>
</evidence>
<name>A0A498RH80_9FIRM</name>
<sequence>MITKRRAFFLAGILLLCIIVLAGTMYLLPLHFLQVQQKPEQPPQPVYDYYLILDEATGNHLMYVPLVVSVGDQVLSEDNKLYEIVKIEENRAYARFVRDVNLEQYKK</sequence>
<organism evidence="1 2">
    <name type="scientific">Lucifera butyrica</name>
    <dbReference type="NCBI Taxonomy" id="1351585"/>
    <lineage>
        <taxon>Bacteria</taxon>
        <taxon>Bacillati</taxon>
        <taxon>Bacillota</taxon>
        <taxon>Negativicutes</taxon>
        <taxon>Veillonellales</taxon>
        <taxon>Veillonellaceae</taxon>
        <taxon>Lucifera</taxon>
    </lineage>
</organism>
<proteinExistence type="predicted"/>
<evidence type="ECO:0008006" key="3">
    <source>
        <dbReference type="Google" id="ProtNLM"/>
    </source>
</evidence>
<keyword evidence="2" id="KW-1185">Reference proteome</keyword>
<evidence type="ECO:0000313" key="2">
    <source>
        <dbReference type="Proteomes" id="UP000277811"/>
    </source>
</evidence>
<accession>A0A498RH80</accession>